<reference evidence="2 3" key="1">
    <citation type="submission" date="2024-09" db="EMBL/GenBank/DDBJ databases">
        <title>Chromosome-scale assembly of Riccia sorocarpa.</title>
        <authorList>
            <person name="Paukszto L."/>
        </authorList>
    </citation>
    <scope>NUCLEOTIDE SEQUENCE [LARGE SCALE GENOMIC DNA]</scope>
    <source>
        <strain evidence="2">LP-2024</strain>
        <tissue evidence="2">Aerial parts of the thallus</tissue>
    </source>
</reference>
<comment type="caution">
    <text evidence="2">The sequence shown here is derived from an EMBL/GenBank/DDBJ whole genome shotgun (WGS) entry which is preliminary data.</text>
</comment>
<dbReference type="EMBL" id="JBJQOH010000007">
    <property type="protein sequence ID" value="KAL3678265.1"/>
    <property type="molecule type" value="Genomic_DNA"/>
</dbReference>
<accession>A0ABD3GJS7</accession>
<sequence>MEVLLGKTMGDGHLSQGQILDLATDTAGFHGANRRWLSLMTALNKASPTQLPGGNMLEWLEITLRNPATRIAPMLTFLTHTRTTWREWCKYQFEGKKELKPAKYILEECTTLVKKLAAVKTSTQKLKWLDEALSYLQAAKDQLEQSERREQFDDRRLRRNSLSEVDTIQVGQSLQED</sequence>
<protein>
    <submittedName>
        <fullName evidence="2">Uncharacterized protein</fullName>
    </submittedName>
</protein>
<dbReference type="Proteomes" id="UP001633002">
    <property type="component" value="Unassembled WGS sequence"/>
</dbReference>
<evidence type="ECO:0000313" key="2">
    <source>
        <dbReference type="EMBL" id="KAL3678265.1"/>
    </source>
</evidence>
<dbReference type="AlphaFoldDB" id="A0ABD3GJS7"/>
<keyword evidence="3" id="KW-1185">Reference proteome</keyword>
<evidence type="ECO:0000256" key="1">
    <source>
        <dbReference type="SAM" id="Coils"/>
    </source>
</evidence>
<feature type="coiled-coil region" evidence="1">
    <location>
        <begin position="129"/>
        <end position="156"/>
    </location>
</feature>
<evidence type="ECO:0000313" key="3">
    <source>
        <dbReference type="Proteomes" id="UP001633002"/>
    </source>
</evidence>
<organism evidence="2 3">
    <name type="scientific">Riccia sorocarpa</name>
    <dbReference type="NCBI Taxonomy" id="122646"/>
    <lineage>
        <taxon>Eukaryota</taxon>
        <taxon>Viridiplantae</taxon>
        <taxon>Streptophyta</taxon>
        <taxon>Embryophyta</taxon>
        <taxon>Marchantiophyta</taxon>
        <taxon>Marchantiopsida</taxon>
        <taxon>Marchantiidae</taxon>
        <taxon>Marchantiales</taxon>
        <taxon>Ricciaceae</taxon>
        <taxon>Riccia</taxon>
    </lineage>
</organism>
<proteinExistence type="predicted"/>
<keyword evidence="1" id="KW-0175">Coiled coil</keyword>
<name>A0ABD3GJS7_9MARC</name>
<gene>
    <name evidence="2" type="ORF">R1sor_021221</name>
</gene>